<dbReference type="GO" id="GO:0006457">
    <property type="term" value="P:protein folding"/>
    <property type="evidence" value="ECO:0007669"/>
    <property type="project" value="TreeGrafter"/>
</dbReference>
<organism evidence="2 3">
    <name type="scientific">Pongo abelii</name>
    <name type="common">Sumatran orangutan</name>
    <name type="synonym">Pongo pygmaeus abelii</name>
    <dbReference type="NCBI Taxonomy" id="9601"/>
    <lineage>
        <taxon>Eukaryota</taxon>
        <taxon>Metazoa</taxon>
        <taxon>Chordata</taxon>
        <taxon>Craniata</taxon>
        <taxon>Vertebrata</taxon>
        <taxon>Euteleostomi</taxon>
        <taxon>Mammalia</taxon>
        <taxon>Eutheria</taxon>
        <taxon>Euarchontoglires</taxon>
        <taxon>Primates</taxon>
        <taxon>Haplorrhini</taxon>
        <taxon>Catarrhini</taxon>
        <taxon>Hominidae</taxon>
        <taxon>Pongo</taxon>
    </lineage>
</organism>
<dbReference type="Ensembl" id="ENSPPYT00000059844.1">
    <property type="protein sequence ID" value="ENSPPYP00000043172.1"/>
    <property type="gene ID" value="ENSPPYG00000037293.1"/>
</dbReference>
<evidence type="ECO:0000313" key="2">
    <source>
        <dbReference type="Ensembl" id="ENSPPYP00000043172.1"/>
    </source>
</evidence>
<reference evidence="2" key="2">
    <citation type="submission" date="2025-08" db="UniProtKB">
        <authorList>
            <consortium name="Ensembl"/>
        </authorList>
    </citation>
    <scope>IDENTIFICATION</scope>
</reference>
<dbReference type="PANTHER" id="PTHR11071">
    <property type="entry name" value="PEPTIDYL-PROLYL CIS-TRANS ISOMERASE"/>
    <property type="match status" value="1"/>
</dbReference>
<name>A0A8I5UEQ2_PONAB</name>
<dbReference type="Proteomes" id="UP000001595">
    <property type="component" value="Chromosome 1"/>
</dbReference>
<sequence>MNESELFGWTISVNLAKPMRVKEGSSRPVWSDEDWVEKFAGKRIKRKVVESSQSRKPGGVYGHQDWEQASWLHPNPRAFRRRAHDSREFLLPVHPFKGFGFKGSSFHRIIPQFTCQGSDFTNHGGTRGKSIYKKKFDDENFIFKHTGPG</sequence>
<proteinExistence type="predicted"/>
<dbReference type="GO" id="GO:0005739">
    <property type="term" value="C:mitochondrion"/>
    <property type="evidence" value="ECO:0007669"/>
    <property type="project" value="TreeGrafter"/>
</dbReference>
<dbReference type="Pfam" id="PF00160">
    <property type="entry name" value="Pro_isomerase"/>
    <property type="match status" value="1"/>
</dbReference>
<dbReference type="AlphaFoldDB" id="A0A8I5UEQ2"/>
<reference evidence="2 3" key="1">
    <citation type="submission" date="2008-02" db="EMBL/GenBank/DDBJ databases">
        <title>A 6x draft sequence assembly of the Pongo pygmaeus abelii genome.</title>
        <authorList>
            <person name="Wilson R.K."/>
            <person name="Mardis E."/>
        </authorList>
    </citation>
    <scope>NUCLEOTIDE SEQUENCE [LARGE SCALE GENOMIC DNA]</scope>
</reference>
<reference evidence="2" key="3">
    <citation type="submission" date="2025-09" db="UniProtKB">
        <authorList>
            <consortium name="Ensembl"/>
        </authorList>
    </citation>
    <scope>IDENTIFICATION</scope>
</reference>
<accession>A0A8I5UEQ2</accession>
<dbReference type="PANTHER" id="PTHR11071:SF561">
    <property type="entry name" value="PEPTIDYL-PROLYL CIS-TRANS ISOMERASE D-RELATED"/>
    <property type="match status" value="1"/>
</dbReference>
<dbReference type="InterPro" id="IPR002130">
    <property type="entry name" value="Cyclophilin-type_PPIase_dom"/>
</dbReference>
<evidence type="ECO:0000313" key="3">
    <source>
        <dbReference type="Proteomes" id="UP000001595"/>
    </source>
</evidence>
<dbReference type="InterPro" id="IPR029000">
    <property type="entry name" value="Cyclophilin-like_dom_sf"/>
</dbReference>
<feature type="domain" description="PPIase cyclophilin-type" evidence="1">
    <location>
        <begin position="87"/>
        <end position="149"/>
    </location>
</feature>
<dbReference type="Gene3D" id="2.40.100.10">
    <property type="entry name" value="Cyclophilin-like"/>
    <property type="match status" value="1"/>
</dbReference>
<evidence type="ECO:0000259" key="1">
    <source>
        <dbReference type="PROSITE" id="PS50072"/>
    </source>
</evidence>
<dbReference type="OMA" id="XVEPTAK"/>
<dbReference type="GO" id="GO:0016018">
    <property type="term" value="F:cyclosporin A binding"/>
    <property type="evidence" value="ECO:0007669"/>
    <property type="project" value="TreeGrafter"/>
</dbReference>
<protein>
    <recommendedName>
        <fullName evidence="1">PPIase cyclophilin-type domain-containing protein</fullName>
    </recommendedName>
</protein>
<dbReference type="PROSITE" id="PS50072">
    <property type="entry name" value="CSA_PPIASE_2"/>
    <property type="match status" value="1"/>
</dbReference>
<dbReference type="GeneTree" id="ENSGT00940000158790"/>
<dbReference type="SUPFAM" id="SSF50891">
    <property type="entry name" value="Cyclophilin-like"/>
    <property type="match status" value="1"/>
</dbReference>
<keyword evidence="3" id="KW-1185">Reference proteome</keyword>
<dbReference type="GO" id="GO:0003755">
    <property type="term" value="F:peptidyl-prolyl cis-trans isomerase activity"/>
    <property type="evidence" value="ECO:0007669"/>
    <property type="project" value="InterPro"/>
</dbReference>